<dbReference type="EMBL" id="VBAL01000009">
    <property type="protein sequence ID" value="TMJ06729.1"/>
    <property type="molecule type" value="Genomic_DNA"/>
</dbReference>
<feature type="transmembrane region" description="Helical" evidence="1">
    <location>
        <begin position="145"/>
        <end position="166"/>
    </location>
</feature>
<reference evidence="2 3" key="1">
    <citation type="journal article" date="2019" name="Nat. Microbiol.">
        <title>Mediterranean grassland soil C-N compound turnover is dependent on rainfall and depth, and is mediated by genomically divergent microorganisms.</title>
        <authorList>
            <person name="Diamond S."/>
            <person name="Andeer P.F."/>
            <person name="Li Z."/>
            <person name="Crits-Christoph A."/>
            <person name="Burstein D."/>
            <person name="Anantharaman K."/>
            <person name="Lane K.R."/>
            <person name="Thomas B.C."/>
            <person name="Pan C."/>
            <person name="Northen T.R."/>
            <person name="Banfield J.F."/>
        </authorList>
    </citation>
    <scope>NUCLEOTIDE SEQUENCE [LARGE SCALE GENOMIC DNA]</scope>
    <source>
        <strain evidence="2">NP_4</strain>
    </source>
</reference>
<dbReference type="AlphaFoldDB" id="A0A537LFD1"/>
<comment type="caution">
    <text evidence="2">The sequence shown here is derived from an EMBL/GenBank/DDBJ whole genome shotgun (WGS) entry which is preliminary data.</text>
</comment>
<dbReference type="InterPro" id="IPR007403">
    <property type="entry name" value="DUF456"/>
</dbReference>
<feature type="transmembrane region" description="Helical" evidence="1">
    <location>
        <begin position="83"/>
        <end position="101"/>
    </location>
</feature>
<evidence type="ECO:0000256" key="1">
    <source>
        <dbReference type="SAM" id="Phobius"/>
    </source>
</evidence>
<dbReference type="Pfam" id="PF04306">
    <property type="entry name" value="DUF456"/>
    <property type="match status" value="1"/>
</dbReference>
<protein>
    <submittedName>
        <fullName evidence="2">DUF456 domain-containing protein</fullName>
    </submittedName>
</protein>
<keyword evidence="1" id="KW-1133">Transmembrane helix</keyword>
<proteinExistence type="predicted"/>
<keyword evidence="1" id="KW-0812">Transmembrane</keyword>
<feature type="transmembrane region" description="Helical" evidence="1">
    <location>
        <begin position="49"/>
        <end position="71"/>
    </location>
</feature>
<evidence type="ECO:0000313" key="2">
    <source>
        <dbReference type="EMBL" id="TMJ06729.1"/>
    </source>
</evidence>
<dbReference type="Proteomes" id="UP000319353">
    <property type="component" value="Unassembled WGS sequence"/>
</dbReference>
<gene>
    <name evidence="2" type="ORF">E6H01_00575</name>
</gene>
<name>A0A537LFD1_9BACT</name>
<dbReference type="PANTHER" id="PTHR39165">
    <property type="entry name" value="IG HYPOTHETICAL 17883"/>
    <property type="match status" value="1"/>
</dbReference>
<keyword evidence="1" id="KW-0472">Membrane</keyword>
<feature type="transmembrane region" description="Helical" evidence="1">
    <location>
        <begin position="7"/>
        <end position="29"/>
    </location>
</feature>
<evidence type="ECO:0000313" key="3">
    <source>
        <dbReference type="Proteomes" id="UP000319353"/>
    </source>
</evidence>
<sequence length="168" mass="16920">MSHVVPTVLLLACCVVGLVLVPLGLPGLWLMVLGVLGYGWLTAFRSVGMGILALVAGLALLGEVIEWWFGFRFAERYGGSRRAGWGALVGGLVGAAIGVPIPIVGSVIGAFVGSFVGAALLEYTRSARAGVAVSAGWGAVLGRGAAAAVKVALGLVIAVIGVLALLRT</sequence>
<dbReference type="PANTHER" id="PTHR39165:SF1">
    <property type="entry name" value="DUF456 DOMAIN-CONTAINING PROTEIN"/>
    <property type="match status" value="1"/>
</dbReference>
<accession>A0A537LFD1</accession>
<organism evidence="2 3">
    <name type="scientific">Candidatus Segetimicrobium genomatis</name>
    <dbReference type="NCBI Taxonomy" id="2569760"/>
    <lineage>
        <taxon>Bacteria</taxon>
        <taxon>Bacillati</taxon>
        <taxon>Candidatus Sysuimicrobiota</taxon>
        <taxon>Candidatus Sysuimicrobiia</taxon>
        <taxon>Candidatus Sysuimicrobiales</taxon>
        <taxon>Candidatus Segetimicrobiaceae</taxon>
        <taxon>Candidatus Segetimicrobium</taxon>
    </lineage>
</organism>